<dbReference type="InterPro" id="IPR019587">
    <property type="entry name" value="Polyketide_cyclase/dehydratase"/>
</dbReference>
<protein>
    <submittedName>
        <fullName evidence="2">SRPBCC family protein</fullName>
    </submittedName>
</protein>
<reference evidence="2" key="1">
    <citation type="submission" date="2023-07" db="EMBL/GenBank/DDBJ databases">
        <authorList>
            <person name="Kim M.K."/>
        </authorList>
    </citation>
    <scope>NUCLEOTIDE SEQUENCE</scope>
    <source>
        <strain evidence="2">CA1-15</strain>
    </source>
</reference>
<feature type="transmembrane region" description="Helical" evidence="1">
    <location>
        <begin position="21"/>
        <end position="39"/>
    </location>
</feature>
<evidence type="ECO:0000256" key="1">
    <source>
        <dbReference type="SAM" id="Phobius"/>
    </source>
</evidence>
<feature type="transmembrane region" description="Helical" evidence="1">
    <location>
        <begin position="45"/>
        <end position="67"/>
    </location>
</feature>
<dbReference type="InterPro" id="IPR023393">
    <property type="entry name" value="START-like_dom_sf"/>
</dbReference>
<keyword evidence="3" id="KW-1185">Reference proteome</keyword>
<feature type="transmembrane region" description="Helical" evidence="1">
    <location>
        <begin position="105"/>
        <end position="126"/>
    </location>
</feature>
<evidence type="ECO:0000313" key="2">
    <source>
        <dbReference type="EMBL" id="MDO7843020.1"/>
    </source>
</evidence>
<gene>
    <name evidence="2" type="ORF">Q5H94_11850</name>
</gene>
<sequence length="337" mass="37252">MDFEPETPQPAIDPAPAWPRILGAFGVALAFALAVYLLLEATRFNGTISFTFLLLLPASLSAFVCYVSDPHATRTIGQYLMVPFWLLLAVIVCSIFILREGTICVVLLGPLWMLSGMLGAWLTHALRRRGEREERGGHVRASALLVIPLLAMQVEPLVPLPTAEPVVARSIVIAAPPEKIWPLLRGIPDVRPGEGAWNISQDVLGIPRPIGARLVGGGIGADRYADWGERIKFRERITEWEPGRRLGWRFLFDDVAGWGYTDRHLMPNSAYFTVTTGGYTVEPLGDGRSRVTLDTHYRITTPVNGYSEMWGQLFLGDLENNLLALVKGRAERGAARE</sequence>
<dbReference type="EMBL" id="JAUQSZ010000007">
    <property type="protein sequence ID" value="MDO7843020.1"/>
    <property type="molecule type" value="Genomic_DNA"/>
</dbReference>
<organism evidence="2 3">
    <name type="scientific">Sphingomonas immobilis</name>
    <dbReference type="NCBI Taxonomy" id="3063997"/>
    <lineage>
        <taxon>Bacteria</taxon>
        <taxon>Pseudomonadati</taxon>
        <taxon>Pseudomonadota</taxon>
        <taxon>Alphaproteobacteria</taxon>
        <taxon>Sphingomonadales</taxon>
        <taxon>Sphingomonadaceae</taxon>
        <taxon>Sphingomonas</taxon>
    </lineage>
</organism>
<evidence type="ECO:0000313" key="3">
    <source>
        <dbReference type="Proteomes" id="UP001176468"/>
    </source>
</evidence>
<dbReference type="Proteomes" id="UP001176468">
    <property type="component" value="Unassembled WGS sequence"/>
</dbReference>
<keyword evidence="1" id="KW-1133">Transmembrane helix</keyword>
<name>A0ABT9A186_9SPHN</name>
<feature type="transmembrane region" description="Helical" evidence="1">
    <location>
        <begin position="79"/>
        <end position="99"/>
    </location>
</feature>
<dbReference type="Pfam" id="PF10604">
    <property type="entry name" value="Polyketide_cyc2"/>
    <property type="match status" value="1"/>
</dbReference>
<accession>A0ABT9A186</accession>
<comment type="caution">
    <text evidence="2">The sequence shown here is derived from an EMBL/GenBank/DDBJ whole genome shotgun (WGS) entry which is preliminary data.</text>
</comment>
<dbReference type="RefSeq" id="WP_304561475.1">
    <property type="nucleotide sequence ID" value="NZ_JAUQSZ010000007.1"/>
</dbReference>
<dbReference type="SUPFAM" id="SSF55961">
    <property type="entry name" value="Bet v1-like"/>
    <property type="match status" value="1"/>
</dbReference>
<keyword evidence="1" id="KW-0472">Membrane</keyword>
<proteinExistence type="predicted"/>
<keyword evidence="1" id="KW-0812">Transmembrane</keyword>
<dbReference type="Gene3D" id="3.30.530.20">
    <property type="match status" value="1"/>
</dbReference>